<accession>A0AAC9FIX7</accession>
<keyword evidence="1" id="KW-0812">Transmembrane</keyword>
<evidence type="ECO:0000256" key="1">
    <source>
        <dbReference type="SAM" id="Phobius"/>
    </source>
</evidence>
<dbReference type="Proteomes" id="UP000076405">
    <property type="component" value="Chromosome"/>
</dbReference>
<gene>
    <name evidence="2" type="ORF">ADU70_1399</name>
</gene>
<evidence type="ECO:0000313" key="2">
    <source>
        <dbReference type="EMBL" id="AMV62883.1"/>
    </source>
</evidence>
<sequence>MSSKMYQRMIAAAILIIVIGISRPFPMQWANTLCLILGAALIVLTIIIGQHKSNQEHV</sequence>
<dbReference type="RefSeq" id="WP_155386982.1">
    <property type="nucleotide sequence ID" value="NZ_BAAAXI010000160.1"/>
</dbReference>
<reference evidence="2 3" key="1">
    <citation type="journal article" date="2016" name="PLoS ONE">
        <title>The Identification of Novel Diagnostic Marker Genes for the Detection of Beer Spoiling Pediococcus damnosus Strains Using the BlAst Diagnostic Gene findEr.</title>
        <authorList>
            <person name="Behr J."/>
            <person name="Geissler A.J."/>
            <person name="Schmid J."/>
            <person name="Zehe A."/>
            <person name="Vogel R.F."/>
        </authorList>
    </citation>
    <scope>NUCLEOTIDE SEQUENCE [LARGE SCALE GENOMIC DNA]</scope>
    <source>
        <strain evidence="2 3">TMW 2.1533</strain>
    </source>
</reference>
<dbReference type="AlphaFoldDB" id="A0AAC9FIX7"/>
<keyword evidence="1" id="KW-1133">Transmembrane helix</keyword>
<evidence type="ECO:0000313" key="3">
    <source>
        <dbReference type="Proteomes" id="UP000076405"/>
    </source>
</evidence>
<organism evidence="2 3">
    <name type="scientific">Pediococcus damnosus</name>
    <dbReference type="NCBI Taxonomy" id="51663"/>
    <lineage>
        <taxon>Bacteria</taxon>
        <taxon>Bacillati</taxon>
        <taxon>Bacillota</taxon>
        <taxon>Bacilli</taxon>
        <taxon>Lactobacillales</taxon>
        <taxon>Lactobacillaceae</taxon>
        <taxon>Pediococcus</taxon>
    </lineage>
</organism>
<keyword evidence="1" id="KW-0472">Membrane</keyword>
<protein>
    <submittedName>
        <fullName evidence="2">Uncharacterized protein</fullName>
    </submittedName>
</protein>
<proteinExistence type="predicted"/>
<dbReference type="GeneID" id="57277488"/>
<feature type="transmembrane region" description="Helical" evidence="1">
    <location>
        <begin position="32"/>
        <end position="49"/>
    </location>
</feature>
<dbReference type="EMBL" id="CP012275">
    <property type="protein sequence ID" value="AMV62883.1"/>
    <property type="molecule type" value="Genomic_DNA"/>
</dbReference>
<name>A0AAC9FIX7_9LACO</name>